<feature type="DNA-binding region" description="H-T-H motif" evidence="4">
    <location>
        <begin position="44"/>
        <end position="63"/>
    </location>
</feature>
<evidence type="ECO:0000256" key="3">
    <source>
        <dbReference type="ARBA" id="ARBA00023163"/>
    </source>
</evidence>
<dbReference type="OrthoDB" id="4427109at2"/>
<dbReference type="EMBL" id="SJKA01000026">
    <property type="protein sequence ID" value="TCC17221.1"/>
    <property type="molecule type" value="Genomic_DNA"/>
</dbReference>
<keyword evidence="2 4" id="KW-0238">DNA-binding</keyword>
<keyword evidence="7" id="KW-1185">Reference proteome</keyword>
<keyword evidence="1" id="KW-0805">Transcription regulation</keyword>
<dbReference type="GO" id="GO:0003677">
    <property type="term" value="F:DNA binding"/>
    <property type="evidence" value="ECO:0007669"/>
    <property type="project" value="UniProtKB-UniRule"/>
</dbReference>
<dbReference type="InterPro" id="IPR036271">
    <property type="entry name" value="Tet_transcr_reg_TetR-rel_C_sf"/>
</dbReference>
<accession>A0A4R0I1F9</accession>
<evidence type="ECO:0000313" key="6">
    <source>
        <dbReference type="EMBL" id="TCC17221.1"/>
    </source>
</evidence>
<protein>
    <submittedName>
        <fullName evidence="6">TetR family transcriptional regulator</fullName>
    </submittedName>
</protein>
<name>A0A4R0I1F9_9ACTN</name>
<feature type="domain" description="HTH tetR-type" evidence="5">
    <location>
        <begin position="21"/>
        <end position="81"/>
    </location>
</feature>
<dbReference type="Proteomes" id="UP000292695">
    <property type="component" value="Unassembled WGS sequence"/>
</dbReference>
<dbReference type="Gene3D" id="1.10.357.10">
    <property type="entry name" value="Tetracycline Repressor, domain 2"/>
    <property type="match status" value="1"/>
</dbReference>
<reference evidence="6 7" key="1">
    <citation type="submission" date="2019-02" db="EMBL/GenBank/DDBJ databases">
        <title>Kribbella capetownensis sp. nov. and Kribbella speibonae sp. nov., isolated from soil.</title>
        <authorList>
            <person name="Curtis S.M."/>
            <person name="Norton I."/>
            <person name="Everest G.J."/>
            <person name="Meyers P.R."/>
        </authorList>
    </citation>
    <scope>NUCLEOTIDE SEQUENCE [LARGE SCALE GENOMIC DNA]</scope>
    <source>
        <strain evidence="6 7">DSM 27082</strain>
    </source>
</reference>
<comment type="caution">
    <text evidence="6">The sequence shown here is derived from an EMBL/GenBank/DDBJ whole genome shotgun (WGS) entry which is preliminary data.</text>
</comment>
<evidence type="ECO:0000313" key="7">
    <source>
        <dbReference type="Proteomes" id="UP000292695"/>
    </source>
</evidence>
<dbReference type="InterPro" id="IPR023772">
    <property type="entry name" value="DNA-bd_HTH_TetR-type_CS"/>
</dbReference>
<evidence type="ECO:0000256" key="1">
    <source>
        <dbReference type="ARBA" id="ARBA00023015"/>
    </source>
</evidence>
<dbReference type="PROSITE" id="PS01081">
    <property type="entry name" value="HTH_TETR_1"/>
    <property type="match status" value="1"/>
</dbReference>
<dbReference type="InterPro" id="IPR001647">
    <property type="entry name" value="HTH_TetR"/>
</dbReference>
<dbReference type="GO" id="GO:0045892">
    <property type="term" value="P:negative regulation of DNA-templated transcription"/>
    <property type="evidence" value="ECO:0007669"/>
    <property type="project" value="InterPro"/>
</dbReference>
<dbReference type="AlphaFoldDB" id="A0A4R0I1F9"/>
<dbReference type="InterPro" id="IPR004111">
    <property type="entry name" value="Repressor_TetR_C"/>
</dbReference>
<dbReference type="SUPFAM" id="SSF46689">
    <property type="entry name" value="Homeodomain-like"/>
    <property type="match status" value="1"/>
</dbReference>
<dbReference type="SUPFAM" id="SSF48498">
    <property type="entry name" value="Tetracyclin repressor-like, C-terminal domain"/>
    <property type="match status" value="1"/>
</dbReference>
<keyword evidence="3" id="KW-0804">Transcription</keyword>
<proteinExistence type="predicted"/>
<sequence length="237" mass="26206">MDRMKDWIWTRERKAAPARETLSREQIVAAAMTILDTEGIAGLSMRKLGTKLAAGATSLYWYVDTKDDLIDLLIDEVWGEIDVPEPELAGWRAGALLFGHSLRSAVLRHPWLPEVMYTRPSIGPNAMSMGSRGLVLFGAAGFSEHEIDLALGSVMSYVLGTVSAEVATREMVRKSGRSQESWVSDILEQAKVVAGDYPEMQKSVRRRTSMDLDSGLTENFVFGLDALLDGLESRVKK</sequence>
<evidence type="ECO:0000256" key="4">
    <source>
        <dbReference type="PROSITE-ProRule" id="PRU00335"/>
    </source>
</evidence>
<dbReference type="Pfam" id="PF02909">
    <property type="entry name" value="TetR_C_1"/>
    <property type="match status" value="1"/>
</dbReference>
<dbReference type="Gene3D" id="1.10.10.60">
    <property type="entry name" value="Homeodomain-like"/>
    <property type="match status" value="1"/>
</dbReference>
<dbReference type="InterPro" id="IPR009057">
    <property type="entry name" value="Homeodomain-like_sf"/>
</dbReference>
<evidence type="ECO:0000256" key="2">
    <source>
        <dbReference type="ARBA" id="ARBA00023125"/>
    </source>
</evidence>
<organism evidence="6 7">
    <name type="scientific">Kribbella sindirgiensis</name>
    <dbReference type="NCBI Taxonomy" id="1124744"/>
    <lineage>
        <taxon>Bacteria</taxon>
        <taxon>Bacillati</taxon>
        <taxon>Actinomycetota</taxon>
        <taxon>Actinomycetes</taxon>
        <taxon>Propionibacteriales</taxon>
        <taxon>Kribbellaceae</taxon>
        <taxon>Kribbella</taxon>
    </lineage>
</organism>
<evidence type="ECO:0000259" key="5">
    <source>
        <dbReference type="PROSITE" id="PS50977"/>
    </source>
</evidence>
<dbReference type="PROSITE" id="PS50977">
    <property type="entry name" value="HTH_TETR_2"/>
    <property type="match status" value="1"/>
</dbReference>
<gene>
    <name evidence="6" type="ORF">E0H50_39480</name>
</gene>